<gene>
    <name evidence="1" type="ORF">GCM10009006_29620</name>
</gene>
<accession>A0A830FQ92</accession>
<reference evidence="1" key="1">
    <citation type="journal article" date="2014" name="Int. J. Syst. Evol. Microbiol.">
        <title>Complete genome sequence of Corynebacterium casei LMG S-19264T (=DSM 44701T), isolated from a smear-ripened cheese.</title>
        <authorList>
            <consortium name="US DOE Joint Genome Institute (JGI-PGF)"/>
            <person name="Walter F."/>
            <person name="Albersmeier A."/>
            <person name="Kalinowski J."/>
            <person name="Ruckert C."/>
        </authorList>
    </citation>
    <scope>NUCLEOTIDE SEQUENCE</scope>
    <source>
        <strain evidence="1">JCM 15759</strain>
    </source>
</reference>
<evidence type="ECO:0000313" key="2">
    <source>
        <dbReference type="Proteomes" id="UP000656367"/>
    </source>
</evidence>
<reference evidence="1" key="2">
    <citation type="submission" date="2020-09" db="EMBL/GenBank/DDBJ databases">
        <authorList>
            <person name="Sun Q."/>
            <person name="Ohkuma M."/>
        </authorList>
    </citation>
    <scope>NUCLEOTIDE SEQUENCE</scope>
    <source>
        <strain evidence="1">JCM 15759</strain>
    </source>
</reference>
<evidence type="ECO:0008006" key="3">
    <source>
        <dbReference type="Google" id="ProtNLM"/>
    </source>
</evidence>
<comment type="caution">
    <text evidence="1">The sequence shown here is derived from an EMBL/GenBank/DDBJ whole genome shotgun (WGS) entry which is preliminary data.</text>
</comment>
<dbReference type="AlphaFoldDB" id="A0A830FQ92"/>
<dbReference type="EMBL" id="BMON01000002">
    <property type="protein sequence ID" value="GGM46441.1"/>
    <property type="molecule type" value="Genomic_DNA"/>
</dbReference>
<protein>
    <recommendedName>
        <fullName evidence="3">Integrase</fullName>
    </recommendedName>
</protein>
<proteinExistence type="predicted"/>
<name>A0A830FQ92_HALAR</name>
<organism evidence="1 2">
    <name type="scientific">Haloarcula argentinensis</name>
    <dbReference type="NCBI Taxonomy" id="43776"/>
    <lineage>
        <taxon>Archaea</taxon>
        <taxon>Methanobacteriati</taxon>
        <taxon>Methanobacteriota</taxon>
        <taxon>Stenosarchaea group</taxon>
        <taxon>Halobacteria</taxon>
        <taxon>Halobacteriales</taxon>
        <taxon>Haloarculaceae</taxon>
        <taxon>Haloarcula</taxon>
    </lineage>
</organism>
<sequence length="86" mass="10050">MVGECPHDEDPKTCDYMKVRNASECPSSHSPHGIRRGALTRMLRQGTPEEVVGDRSNVSRDVLEQHYDRRTERERMELRRDLLEDL</sequence>
<evidence type="ECO:0000313" key="1">
    <source>
        <dbReference type="EMBL" id="GGM46441.1"/>
    </source>
</evidence>
<dbReference type="Proteomes" id="UP000656367">
    <property type="component" value="Unassembled WGS sequence"/>
</dbReference>